<gene>
    <name evidence="2" type="ORF">AB852_26665</name>
</gene>
<keyword evidence="3" id="KW-1185">Reference proteome</keyword>
<dbReference type="EMBL" id="LFBV01000008">
    <property type="protein sequence ID" value="OKH91847.1"/>
    <property type="molecule type" value="Genomic_DNA"/>
</dbReference>
<reference evidence="2 3" key="1">
    <citation type="submission" date="2015-06" db="EMBL/GenBank/DDBJ databases">
        <title>Cloning and characterization of the uncialamcin biosynthetic gene cluster.</title>
        <authorList>
            <person name="Yan X."/>
            <person name="Huang T."/>
            <person name="Ge H."/>
            <person name="Shen B."/>
        </authorList>
    </citation>
    <scope>NUCLEOTIDE SEQUENCE [LARGE SCALE GENOMIC DNA]</scope>
    <source>
        <strain evidence="2 3">DCA2648</strain>
    </source>
</reference>
<dbReference type="STRING" id="1048205.AB852_26665"/>
<feature type="compositionally biased region" description="Low complexity" evidence="1">
    <location>
        <begin position="31"/>
        <end position="47"/>
    </location>
</feature>
<comment type="caution">
    <text evidence="2">The sequence shown here is derived from an EMBL/GenBank/DDBJ whole genome shotgun (WGS) entry which is preliminary data.</text>
</comment>
<proteinExistence type="predicted"/>
<evidence type="ECO:0000256" key="1">
    <source>
        <dbReference type="SAM" id="MobiDB-lite"/>
    </source>
</evidence>
<evidence type="ECO:0000313" key="3">
    <source>
        <dbReference type="Proteomes" id="UP000186455"/>
    </source>
</evidence>
<sequence>MQAKERVALTSTGSEGVVSMSELLAAGVAASAVSTPPVVPSASTGTPSPAPSEDHAEAA</sequence>
<accession>A0A1Q4V1Z5</accession>
<dbReference type="AlphaFoldDB" id="A0A1Q4V1Z5"/>
<dbReference type="Proteomes" id="UP000186455">
    <property type="component" value="Unassembled WGS sequence"/>
</dbReference>
<protein>
    <submittedName>
        <fullName evidence="2">Uncharacterized protein</fullName>
    </submittedName>
</protein>
<organism evidence="2 3">
    <name type="scientific">Streptomyces uncialis</name>
    <dbReference type="NCBI Taxonomy" id="1048205"/>
    <lineage>
        <taxon>Bacteria</taxon>
        <taxon>Bacillati</taxon>
        <taxon>Actinomycetota</taxon>
        <taxon>Actinomycetes</taxon>
        <taxon>Kitasatosporales</taxon>
        <taxon>Streptomycetaceae</taxon>
        <taxon>Streptomyces</taxon>
    </lineage>
</organism>
<feature type="region of interest" description="Disordered" evidence="1">
    <location>
        <begin position="31"/>
        <end position="59"/>
    </location>
</feature>
<name>A0A1Q4V1Z5_9ACTN</name>
<evidence type="ECO:0000313" key="2">
    <source>
        <dbReference type="EMBL" id="OKH91847.1"/>
    </source>
</evidence>
<dbReference type="RefSeq" id="WP_073792845.1">
    <property type="nucleotide sequence ID" value="NZ_LFBV01000008.1"/>
</dbReference>